<keyword evidence="2" id="KW-1185">Reference proteome</keyword>
<dbReference type="EMBL" id="MU970099">
    <property type="protein sequence ID" value="KAK9321419.1"/>
    <property type="molecule type" value="Genomic_DNA"/>
</dbReference>
<dbReference type="Proteomes" id="UP001489719">
    <property type="component" value="Unassembled WGS sequence"/>
</dbReference>
<comment type="caution">
    <text evidence="1">The sequence shown here is derived from an EMBL/GenBank/DDBJ whole genome shotgun (WGS) entry which is preliminary data.</text>
</comment>
<protein>
    <submittedName>
        <fullName evidence="1">Uncharacterized protein</fullName>
    </submittedName>
</protein>
<gene>
    <name evidence="1" type="ORF">V1517DRAFT_326548</name>
</gene>
<proteinExistence type="predicted"/>
<name>A0ACC3TJV3_9ASCO</name>
<evidence type="ECO:0000313" key="2">
    <source>
        <dbReference type="Proteomes" id="UP001489719"/>
    </source>
</evidence>
<organism evidence="1 2">
    <name type="scientific">Lipomyces orientalis</name>
    <dbReference type="NCBI Taxonomy" id="1233043"/>
    <lineage>
        <taxon>Eukaryota</taxon>
        <taxon>Fungi</taxon>
        <taxon>Dikarya</taxon>
        <taxon>Ascomycota</taxon>
        <taxon>Saccharomycotina</taxon>
        <taxon>Lipomycetes</taxon>
        <taxon>Lipomycetales</taxon>
        <taxon>Lipomycetaceae</taxon>
        <taxon>Lipomyces</taxon>
    </lineage>
</organism>
<evidence type="ECO:0000313" key="1">
    <source>
        <dbReference type="EMBL" id="KAK9321419.1"/>
    </source>
</evidence>
<accession>A0ACC3TJV3</accession>
<sequence length="457" mass="52611">MDGAGSDDDLPATQVISYSNNSTHSESQITEPETKVRVASLTDVVDEVDDSDAASVASINPTSERNYNVNYLALLNYEIEEFMHPVSRLRRAVTENDHCQLTTKGSLMRSLGLPDESTTNYPLRASVIDSRTHWSPEEKELFFEYLGRRSRHDPVGISRGVGSKSTVECAEYIALLERGLQQLRAKERKRRLHGMRMRWRRLMRKIPTASKMSQQWIRFEESESRRLENYTEHRSRDKEAKSWLRSHAMPEEPRPLEEQVSAEIDKEEGGVSNDELRRISGLLNGYCADLIDRENEAHPDDVYFDRIGEKFVRECQLLNVEKVLEMSLRFYYQQEDLSASVTEYLHRHALQFSTISLFHGLVRQFTRRLVATTLTVAETRLCVSGIRMFHRKQVVHRQDVESACAVVGAELNSDRFWIGFKRRNEGLRITGPKSHSVPEIGAEEVAKLLSIPVTRRR</sequence>
<reference evidence="2" key="1">
    <citation type="journal article" date="2024" name="Front. Bioeng. Biotechnol.">
        <title>Genome-scale model development and genomic sequencing of the oleaginous clade Lipomyces.</title>
        <authorList>
            <person name="Czajka J.J."/>
            <person name="Han Y."/>
            <person name="Kim J."/>
            <person name="Mondo S.J."/>
            <person name="Hofstad B.A."/>
            <person name="Robles A."/>
            <person name="Haridas S."/>
            <person name="Riley R."/>
            <person name="LaButti K."/>
            <person name="Pangilinan J."/>
            <person name="Andreopoulos W."/>
            <person name="Lipzen A."/>
            <person name="Yan J."/>
            <person name="Wang M."/>
            <person name="Ng V."/>
            <person name="Grigoriev I.V."/>
            <person name="Spatafora J.W."/>
            <person name="Magnuson J.K."/>
            <person name="Baker S.E."/>
            <person name="Pomraning K.R."/>
        </authorList>
    </citation>
    <scope>NUCLEOTIDE SEQUENCE [LARGE SCALE GENOMIC DNA]</scope>
    <source>
        <strain evidence="2">CBS 10300</strain>
    </source>
</reference>